<keyword evidence="3" id="KW-1185">Reference proteome</keyword>
<protein>
    <recommendedName>
        <fullName evidence="4">PemK-like, MazF-like toxin of type II toxin-antitoxin system</fullName>
    </recommendedName>
</protein>
<accession>A0A1I5R083</accession>
<proteinExistence type="predicted"/>
<evidence type="ECO:0000256" key="1">
    <source>
        <dbReference type="SAM" id="MobiDB-lite"/>
    </source>
</evidence>
<evidence type="ECO:0000313" key="3">
    <source>
        <dbReference type="Proteomes" id="UP000199356"/>
    </source>
</evidence>
<dbReference type="AlphaFoldDB" id="A0A1I5R083"/>
<evidence type="ECO:0000313" key="2">
    <source>
        <dbReference type="EMBL" id="SFP51905.1"/>
    </source>
</evidence>
<feature type="compositionally biased region" description="Basic residues" evidence="1">
    <location>
        <begin position="188"/>
        <end position="200"/>
    </location>
</feature>
<organism evidence="2 3">
    <name type="scientific">Tranquillimonas alkanivorans</name>
    <dbReference type="NCBI Taxonomy" id="441119"/>
    <lineage>
        <taxon>Bacteria</taxon>
        <taxon>Pseudomonadati</taxon>
        <taxon>Pseudomonadota</taxon>
        <taxon>Alphaproteobacteria</taxon>
        <taxon>Rhodobacterales</taxon>
        <taxon>Roseobacteraceae</taxon>
        <taxon>Tranquillimonas</taxon>
    </lineage>
</organism>
<reference evidence="2 3" key="1">
    <citation type="submission" date="2016-10" db="EMBL/GenBank/DDBJ databases">
        <authorList>
            <person name="de Groot N.N."/>
        </authorList>
    </citation>
    <scope>NUCLEOTIDE SEQUENCE [LARGE SCALE GENOMIC DNA]</scope>
    <source>
        <strain evidence="2 3">DSM 19547</strain>
    </source>
</reference>
<feature type="region of interest" description="Disordered" evidence="1">
    <location>
        <begin position="179"/>
        <end position="204"/>
    </location>
</feature>
<dbReference type="EMBL" id="FOXA01000007">
    <property type="protein sequence ID" value="SFP51905.1"/>
    <property type="molecule type" value="Genomic_DNA"/>
</dbReference>
<sequence>MRALLVTRPNEETTAAQGVEEAGPGASHPDIKESSMLDATNPKGTTSSTWKEALRHGDIVAFRFPVPGDSRGGAPDVRPCLVLDVKRLAGRTFALLAYGVTARRIRNKDAEVDVIRRSDHRAAGLLRPTRFVGEMRIFVTLDNPGFEPRDETGSPLMGRLRNQPLERLREVRARLHALSDARADGRRRGGRPTGRRRSARRGIDFAVEVRGRPRRVRHHLGAAG</sequence>
<feature type="region of interest" description="Disordered" evidence="1">
    <location>
        <begin position="1"/>
        <end position="48"/>
    </location>
</feature>
<name>A0A1I5R083_9RHOB</name>
<evidence type="ECO:0008006" key="4">
    <source>
        <dbReference type="Google" id="ProtNLM"/>
    </source>
</evidence>
<dbReference type="Proteomes" id="UP000199356">
    <property type="component" value="Unassembled WGS sequence"/>
</dbReference>
<gene>
    <name evidence="2" type="ORF">SAMN04488047_107206</name>
</gene>